<dbReference type="eggNOG" id="COG3706">
    <property type="taxonomic scope" value="Bacteria"/>
</dbReference>
<dbReference type="CDD" id="cd01949">
    <property type="entry name" value="GGDEF"/>
    <property type="match status" value="1"/>
</dbReference>
<dbReference type="InterPro" id="IPR031621">
    <property type="entry name" value="HisKA_7TM"/>
</dbReference>
<dbReference type="Pfam" id="PF16927">
    <property type="entry name" value="HisKA_7TM"/>
    <property type="match status" value="1"/>
</dbReference>
<evidence type="ECO:0000259" key="2">
    <source>
        <dbReference type="PROSITE" id="PS50887"/>
    </source>
</evidence>
<dbReference type="Pfam" id="PF00990">
    <property type="entry name" value="GGDEF"/>
    <property type="match status" value="1"/>
</dbReference>
<dbReference type="FunFam" id="3.30.70.270:FF:000001">
    <property type="entry name" value="Diguanylate cyclase domain protein"/>
    <property type="match status" value="1"/>
</dbReference>
<dbReference type="Gene3D" id="3.30.450.20">
    <property type="entry name" value="PAS domain"/>
    <property type="match status" value="1"/>
</dbReference>
<dbReference type="InterPro" id="IPR000160">
    <property type="entry name" value="GGDEF_dom"/>
</dbReference>
<feature type="transmembrane region" description="Helical" evidence="1">
    <location>
        <begin position="71"/>
        <end position="94"/>
    </location>
</feature>
<dbReference type="PROSITE" id="PS50887">
    <property type="entry name" value="GGDEF"/>
    <property type="match status" value="1"/>
</dbReference>
<dbReference type="InterPro" id="IPR000014">
    <property type="entry name" value="PAS"/>
</dbReference>
<evidence type="ECO:0000313" key="3">
    <source>
        <dbReference type="EMBL" id="KGR84455.1"/>
    </source>
</evidence>
<feature type="domain" description="GGDEF" evidence="2">
    <location>
        <begin position="383"/>
        <end position="513"/>
    </location>
</feature>
<dbReference type="SMART" id="SM00267">
    <property type="entry name" value="GGDEF"/>
    <property type="match status" value="1"/>
</dbReference>
<dbReference type="STRING" id="1220589.CD32_12775"/>
<dbReference type="RefSeq" id="WP_036155155.1">
    <property type="nucleotide sequence ID" value="NZ_AVCX01000005.1"/>
</dbReference>
<dbReference type="EMBL" id="JPVP01000056">
    <property type="protein sequence ID" value="KGR84455.1"/>
    <property type="molecule type" value="Genomic_DNA"/>
</dbReference>
<dbReference type="GO" id="GO:0052621">
    <property type="term" value="F:diguanylate cyclase activity"/>
    <property type="evidence" value="ECO:0007669"/>
    <property type="project" value="TreeGrafter"/>
</dbReference>
<dbReference type="InterPro" id="IPR029787">
    <property type="entry name" value="Nucleotide_cyclase"/>
</dbReference>
<keyword evidence="4" id="KW-1185">Reference proteome</keyword>
<dbReference type="Gene3D" id="3.30.70.270">
    <property type="match status" value="1"/>
</dbReference>
<dbReference type="OrthoDB" id="9759607at2"/>
<dbReference type="InterPro" id="IPR050469">
    <property type="entry name" value="Diguanylate_Cyclase"/>
</dbReference>
<dbReference type="InterPro" id="IPR043128">
    <property type="entry name" value="Rev_trsase/Diguanyl_cyclase"/>
</dbReference>
<dbReference type="Proteomes" id="UP000030437">
    <property type="component" value="Unassembled WGS sequence"/>
</dbReference>
<comment type="caution">
    <text evidence="3">The sequence shown here is derived from an EMBL/GenBank/DDBJ whole genome shotgun (WGS) entry which is preliminary data.</text>
</comment>
<feature type="transmembrane region" description="Helical" evidence="1">
    <location>
        <begin position="39"/>
        <end position="59"/>
    </location>
</feature>
<dbReference type="AlphaFoldDB" id="A0A0A3ILV1"/>
<accession>A0A0A3ILV1</accession>
<dbReference type="NCBIfam" id="TIGR00254">
    <property type="entry name" value="GGDEF"/>
    <property type="match status" value="1"/>
</dbReference>
<gene>
    <name evidence="3" type="ORF">CD32_12775</name>
</gene>
<dbReference type="PANTHER" id="PTHR45138:SF9">
    <property type="entry name" value="DIGUANYLATE CYCLASE DGCM-RELATED"/>
    <property type="match status" value="1"/>
</dbReference>
<dbReference type="PANTHER" id="PTHR45138">
    <property type="entry name" value="REGULATORY COMPONENTS OF SENSORY TRANSDUCTION SYSTEM"/>
    <property type="match status" value="1"/>
</dbReference>
<keyword evidence="1" id="KW-0812">Transmembrane</keyword>
<feature type="transmembrane region" description="Helical" evidence="1">
    <location>
        <begin position="101"/>
        <end position="123"/>
    </location>
</feature>
<feature type="transmembrane region" description="Helical" evidence="1">
    <location>
        <begin position="179"/>
        <end position="199"/>
    </location>
</feature>
<feature type="transmembrane region" description="Helical" evidence="1">
    <location>
        <begin position="143"/>
        <end position="167"/>
    </location>
</feature>
<evidence type="ECO:0000313" key="4">
    <source>
        <dbReference type="Proteomes" id="UP000030437"/>
    </source>
</evidence>
<proteinExistence type="predicted"/>
<dbReference type="Pfam" id="PF13188">
    <property type="entry name" value="PAS_8"/>
    <property type="match status" value="1"/>
</dbReference>
<protein>
    <submittedName>
        <fullName evidence="3">Diguanylate cyclase</fullName>
    </submittedName>
</protein>
<organism evidence="3 4">
    <name type="scientific">Lysinibacillus odysseyi 34hs-1 = NBRC 100172</name>
    <dbReference type="NCBI Taxonomy" id="1220589"/>
    <lineage>
        <taxon>Bacteria</taxon>
        <taxon>Bacillati</taxon>
        <taxon>Bacillota</taxon>
        <taxon>Bacilli</taxon>
        <taxon>Bacillales</taxon>
        <taxon>Bacillaceae</taxon>
        <taxon>Lysinibacillus</taxon>
    </lineage>
</organism>
<keyword evidence="1" id="KW-0472">Membrane</keyword>
<feature type="transmembrane region" description="Helical" evidence="1">
    <location>
        <begin position="211"/>
        <end position="236"/>
    </location>
</feature>
<evidence type="ECO:0000256" key="1">
    <source>
        <dbReference type="SAM" id="Phobius"/>
    </source>
</evidence>
<name>A0A0A3ILV1_9BACI</name>
<reference evidence="3 4" key="1">
    <citation type="submission" date="2014-02" db="EMBL/GenBank/DDBJ databases">
        <title>Draft genome sequence of Lysinibacillus odysseyi NBRC 100172.</title>
        <authorList>
            <person name="Zhang F."/>
            <person name="Wang G."/>
            <person name="Zhang L."/>
        </authorList>
    </citation>
    <scope>NUCLEOTIDE SEQUENCE [LARGE SCALE GENOMIC DNA]</scope>
    <source>
        <strain evidence="3 4">NBRC 100172</strain>
    </source>
</reference>
<keyword evidence="1" id="KW-1133">Transmembrane helix</keyword>
<sequence length="517" mass="58561">MSSQITAYIALICTSGVMNLFLTIYAFGKRHHYSTVLKFFLFNSFVTTIYCFAAAFGLLSTTLEQIKIWTVFQYIGIAFAPPAGLLFIMAYLGVQMTKKKIVALLSIPTITVLMVATNDLHHLHYRVFEFDKDLGMPFVHQEIGIWYTIHGTFIFSCMFAAFILALSRWKETAKPYRPQLLSLICGQFVPIFTAFVYLIGLTPAGIDPVPMVLWLSSLFYFWSIRSSGLFAIMPVAKDVIFNSMNDGVAVLDESRRLIEFNEPLRSMLPSLNKKMLGYEFEKLWLELTGVPFSVQAFTAKSSSDIMLTINEQEHIYKIRTSTIVGAADRKGFLLIFTDITELMQLHKKLEHQAHFDELTQLYNRRAFFEKSNREFDQLRAQSAPFTVILIDVDHFKKVNDTYGHHVGDEVLVHVAKTIRLQFAGQALFARYGGEEFIGLVKASLEEGITLAEKLRGAIEQQPVMTEGGPVKITVSIGAAEMKNETLHQLLQRADQALYKAKETGRNRICIAGKDEEI</sequence>
<feature type="transmembrane region" description="Helical" evidence="1">
    <location>
        <begin position="6"/>
        <end position="27"/>
    </location>
</feature>
<dbReference type="SUPFAM" id="SSF55073">
    <property type="entry name" value="Nucleotide cyclase"/>
    <property type="match status" value="1"/>
</dbReference>